<evidence type="ECO:0000259" key="10">
    <source>
        <dbReference type="Pfam" id="PF23358"/>
    </source>
</evidence>
<dbReference type="PANTHER" id="PTHR10830:SF0">
    <property type="entry name" value="DOLICHYL-DIPHOSPHOOLIGOSACCHARIDE--PROTEIN GLYCOSYLTRANSFERASE 48 KDA SUBUNIT"/>
    <property type="match status" value="1"/>
</dbReference>
<dbReference type="PANTHER" id="PTHR10830">
    <property type="entry name" value="DOLICHYL-DIPHOSPHOOLIGOSACCHARIDE--PROTEIN GLYCOSYLTRANSFERASE 48 KDA SUBUNIT"/>
    <property type="match status" value="1"/>
</dbReference>
<dbReference type="InterPro" id="IPR055457">
    <property type="entry name" value="OST48_N"/>
</dbReference>
<protein>
    <recommendedName>
        <fullName evidence="8">Dolichyl-diphosphooligosaccharide--protein glycosyltransferase subunit WBP1</fullName>
        <shortName evidence="8">Oligosaccharyl transferase subunit WBP1</shortName>
    </recommendedName>
</protein>
<keyword evidence="6 8" id="KW-1133">Transmembrane helix</keyword>
<keyword evidence="7 8" id="KW-0472">Membrane</keyword>
<evidence type="ECO:0000259" key="9">
    <source>
        <dbReference type="Pfam" id="PF03345"/>
    </source>
</evidence>
<evidence type="ECO:0000256" key="4">
    <source>
        <dbReference type="ARBA" id="ARBA00022692"/>
    </source>
</evidence>
<dbReference type="AlphaFoldDB" id="A0A8H7RZ63"/>
<gene>
    <name evidence="11" type="ORF">INT45_003002</name>
</gene>
<dbReference type="Pfam" id="PF03345">
    <property type="entry name" value="OST48_N"/>
    <property type="match status" value="1"/>
</dbReference>
<comment type="pathway">
    <text evidence="2 8">Protein modification; protein glycosylation.</text>
</comment>
<comment type="similarity">
    <text evidence="3 8">Belongs to the DDOST 48 kDa subunit family.</text>
</comment>
<keyword evidence="4 8" id="KW-0812">Transmembrane</keyword>
<evidence type="ECO:0000256" key="2">
    <source>
        <dbReference type="ARBA" id="ARBA00004922"/>
    </source>
</evidence>
<dbReference type="EMBL" id="JAEPRB010000228">
    <property type="protein sequence ID" value="KAG2218458.1"/>
    <property type="molecule type" value="Genomic_DNA"/>
</dbReference>
<dbReference type="InterPro" id="IPR005013">
    <property type="entry name" value="DDOST_48_kDa_subunit"/>
</dbReference>
<feature type="transmembrane region" description="Helical" evidence="8">
    <location>
        <begin position="409"/>
        <end position="430"/>
    </location>
</feature>
<comment type="subunit">
    <text evidence="8">Component of the oligosaccharyltransferase (OST) complex.</text>
</comment>
<evidence type="ECO:0000256" key="3">
    <source>
        <dbReference type="ARBA" id="ARBA00008743"/>
    </source>
</evidence>
<dbReference type="Proteomes" id="UP000646827">
    <property type="component" value="Unassembled WGS sequence"/>
</dbReference>
<keyword evidence="8" id="KW-0732">Signal</keyword>
<organism evidence="11 12">
    <name type="scientific">Circinella minor</name>
    <dbReference type="NCBI Taxonomy" id="1195481"/>
    <lineage>
        <taxon>Eukaryota</taxon>
        <taxon>Fungi</taxon>
        <taxon>Fungi incertae sedis</taxon>
        <taxon>Mucoromycota</taxon>
        <taxon>Mucoromycotina</taxon>
        <taxon>Mucoromycetes</taxon>
        <taxon>Mucorales</taxon>
        <taxon>Lichtheimiaceae</taxon>
        <taxon>Circinella</taxon>
    </lineage>
</organism>
<dbReference type="InterPro" id="IPR055459">
    <property type="entry name" value="OST48_MD"/>
</dbReference>
<feature type="chain" id="PRO_5034934516" description="Dolichyl-diphosphooligosaccharide--protein glycosyltransferase subunit WBP1" evidence="8">
    <location>
        <begin position="25"/>
        <end position="446"/>
    </location>
</feature>
<evidence type="ECO:0000313" key="12">
    <source>
        <dbReference type="Proteomes" id="UP000646827"/>
    </source>
</evidence>
<dbReference type="GO" id="GO:0008250">
    <property type="term" value="C:oligosaccharyltransferase complex"/>
    <property type="evidence" value="ECO:0007669"/>
    <property type="project" value="TreeGrafter"/>
</dbReference>
<proteinExistence type="inferred from homology"/>
<evidence type="ECO:0000313" key="11">
    <source>
        <dbReference type="EMBL" id="KAG2218458.1"/>
    </source>
</evidence>
<comment type="subcellular location">
    <subcellularLocation>
        <location evidence="8">Endoplasmic reticulum membrane</location>
        <topology evidence="8">Single-pass type I membrane protein</topology>
    </subcellularLocation>
    <subcellularLocation>
        <location evidence="1">Membrane</location>
        <topology evidence="1">Single-pass type I membrane protein</topology>
    </subcellularLocation>
</comment>
<evidence type="ECO:0000256" key="6">
    <source>
        <dbReference type="ARBA" id="ARBA00022989"/>
    </source>
</evidence>
<keyword evidence="5 8" id="KW-0256">Endoplasmic reticulum</keyword>
<evidence type="ECO:0000256" key="7">
    <source>
        <dbReference type="ARBA" id="ARBA00023136"/>
    </source>
</evidence>
<dbReference type="Pfam" id="PF23358">
    <property type="entry name" value="OST48_MD"/>
    <property type="match status" value="1"/>
</dbReference>
<dbReference type="GO" id="GO:0018279">
    <property type="term" value="P:protein N-linked glycosylation via asparagine"/>
    <property type="evidence" value="ECO:0007669"/>
    <property type="project" value="UniProtKB-UniRule"/>
</dbReference>
<evidence type="ECO:0000256" key="1">
    <source>
        <dbReference type="ARBA" id="ARBA00004479"/>
    </source>
</evidence>
<sequence>MRSPILLATIAISFLITLFSYVEAKSVTGDRVLVLLDDLADKDLYSRFWQSLQDREYQLSFTTSADERPAILEKYGEFQYDHIIHFAYKSKDIAKHKSFGNVQLVKFVNDGGNLLVATANDPSLAIRDLGAEFDIEFDATGTNVYDHKDTEHDLISTSRIEAPTSIIDDIKKPILYRGVGLYLGETPMLNHILKAESTAFSSNGYSASTSGSDDIELVAAMQARNSARATFSGSLDLFSDSFAERKVEQTRPNGTAKRQVPSGNIEFVEQLSKWTFQEKSVLKVVDHRHHKVNETSQPEYYRIKDEMLYILEVSEYVNDQWVPFKANDIQLEIIMLDPYIRTTLKQVPVATEHHFGRFTAHVTLPDVYGVFTLKVNYKRPGLTYLLAEDVVALRPFRHNEYDRFLTAAYPYYASVGSMIVGFVVFSLVWLSTWGGQDLKDTKQKAQ</sequence>
<evidence type="ECO:0000256" key="8">
    <source>
        <dbReference type="RuleBase" id="RU361142"/>
    </source>
</evidence>
<reference evidence="11 12" key="1">
    <citation type="submission" date="2020-12" db="EMBL/GenBank/DDBJ databases">
        <title>Metabolic potential, ecology and presence of endohyphal bacteria is reflected in genomic diversity of Mucoromycotina.</title>
        <authorList>
            <person name="Muszewska A."/>
            <person name="Okrasinska A."/>
            <person name="Steczkiewicz K."/>
            <person name="Drgas O."/>
            <person name="Orlowska M."/>
            <person name="Perlinska-Lenart U."/>
            <person name="Aleksandrzak-Piekarczyk T."/>
            <person name="Szatraj K."/>
            <person name="Zielenkiewicz U."/>
            <person name="Pilsyk S."/>
            <person name="Malc E."/>
            <person name="Mieczkowski P."/>
            <person name="Kruszewska J.S."/>
            <person name="Biernat P."/>
            <person name="Pawlowska J."/>
        </authorList>
    </citation>
    <scope>NUCLEOTIDE SEQUENCE [LARGE SCALE GENOMIC DNA]</scope>
    <source>
        <strain evidence="11 12">CBS 142.35</strain>
    </source>
</reference>
<dbReference type="OrthoDB" id="29105at2759"/>
<feature type="signal peptide" evidence="8">
    <location>
        <begin position="1"/>
        <end position="24"/>
    </location>
</feature>
<comment type="caution">
    <text evidence="11">The sequence shown here is derived from an EMBL/GenBank/DDBJ whole genome shotgun (WGS) entry which is preliminary data.</text>
</comment>
<name>A0A8H7RZ63_9FUNG</name>
<dbReference type="UniPathway" id="UPA00378"/>
<feature type="domain" description="OST48 N-terminal" evidence="9">
    <location>
        <begin position="31"/>
        <end position="275"/>
    </location>
</feature>
<feature type="domain" description="OST48 middle" evidence="10">
    <location>
        <begin position="289"/>
        <end position="431"/>
    </location>
</feature>
<evidence type="ECO:0000256" key="5">
    <source>
        <dbReference type="ARBA" id="ARBA00022824"/>
    </source>
</evidence>
<comment type="function">
    <text evidence="8">Subunit of the oligosaccharyl transferase (OST) complex that catalyzes the initial transfer of a defined glycan (Glc(3)Man(9)GlcNAc(2) in eukaryotes) from the lipid carrier dolichol-pyrophosphate to an asparagine residue within an Asn-X-Ser/Thr consensus motif in nascent polypeptide chains, the first step in protein N-glycosylation. N-glycosylation occurs cotranslationally and the complex associates with the Sec61 complex at the channel-forming translocon complex that mediates protein translocation across the endoplasmic reticulum (ER).</text>
</comment>
<accession>A0A8H7RZ63</accession>
<keyword evidence="12" id="KW-1185">Reference proteome</keyword>